<proteinExistence type="predicted"/>
<dbReference type="Gene3D" id="3.40.50.300">
    <property type="entry name" value="P-loop containing nucleotide triphosphate hydrolases"/>
    <property type="match status" value="1"/>
</dbReference>
<evidence type="ECO:0000313" key="2">
    <source>
        <dbReference type="EMBL" id="MCX2967215.1"/>
    </source>
</evidence>
<organism evidence="2 3">
    <name type="scientific">Gordonia aquimaris</name>
    <dbReference type="NCBI Taxonomy" id="2984863"/>
    <lineage>
        <taxon>Bacteria</taxon>
        <taxon>Bacillati</taxon>
        <taxon>Actinomycetota</taxon>
        <taxon>Actinomycetes</taxon>
        <taxon>Mycobacteriales</taxon>
        <taxon>Gordoniaceae</taxon>
        <taxon>Gordonia</taxon>
    </lineage>
</organism>
<gene>
    <name evidence="2" type="ORF">OSB52_24405</name>
</gene>
<evidence type="ECO:0000259" key="1">
    <source>
        <dbReference type="Pfam" id="PF13401"/>
    </source>
</evidence>
<dbReference type="AlphaFoldDB" id="A0A9X3I7L2"/>
<dbReference type="InterPro" id="IPR027417">
    <property type="entry name" value="P-loop_NTPase"/>
</dbReference>
<sequence>MSNPWALWLRNNQPHRYNLASKVGWHDFVHSPPRASLELLTKGQIAALSDDEREDYNEARFVWNANLPTVKTAQLTHAFAVIDQVMASNRRDGDRLRGSVVIDAPPGLGKTTIAIRYARQFHRTAIRRLSSETAAGDQRIPVAFIPLDAGITLKGLNRKILAFYGHLGVAGANTSGLGALAVDCVRSCETQIIVIDDLHFIDFRDRHGREVSNHLKGLANEMAVTFIYVGVRLTEKKFFDEGLGGDDGAVYAQTARRATRARVAPFNTDSDASNVAWISLLNALELHLMLAAQTPGTLSDFGKELFRRTQGHIGSLTNLLDRAAYLAIKTGTEQITASILEEVVVDNAAQRLTTPKR</sequence>
<keyword evidence="2" id="KW-0547">Nucleotide-binding</keyword>
<dbReference type="InterPro" id="IPR049945">
    <property type="entry name" value="AAA_22"/>
</dbReference>
<name>A0A9X3I7L2_9ACTN</name>
<accession>A0A9X3I7L2</accession>
<dbReference type="GO" id="GO:0016887">
    <property type="term" value="F:ATP hydrolysis activity"/>
    <property type="evidence" value="ECO:0007669"/>
    <property type="project" value="InterPro"/>
</dbReference>
<dbReference type="Proteomes" id="UP001143347">
    <property type="component" value="Unassembled WGS sequence"/>
</dbReference>
<dbReference type="Pfam" id="PF13401">
    <property type="entry name" value="AAA_22"/>
    <property type="match status" value="1"/>
</dbReference>
<reference evidence="2" key="1">
    <citation type="submission" date="2022-10" db="EMBL/GenBank/DDBJ databases">
        <title>WGS of marine actinomycetes from Thailand.</title>
        <authorList>
            <person name="Thawai C."/>
        </authorList>
    </citation>
    <scope>NUCLEOTIDE SEQUENCE</scope>
    <source>
        <strain evidence="2">SW21</strain>
    </source>
</reference>
<keyword evidence="2" id="KW-0067">ATP-binding</keyword>
<feature type="domain" description="ORC1/DEAH AAA+ ATPase" evidence="1">
    <location>
        <begin position="97"/>
        <end position="232"/>
    </location>
</feature>
<dbReference type="GO" id="GO:0005524">
    <property type="term" value="F:ATP binding"/>
    <property type="evidence" value="ECO:0007669"/>
    <property type="project" value="UniProtKB-KW"/>
</dbReference>
<protein>
    <submittedName>
        <fullName evidence="2">ATP-binding protein</fullName>
    </submittedName>
</protein>
<dbReference type="EMBL" id="JAPKFM010000053">
    <property type="protein sequence ID" value="MCX2967215.1"/>
    <property type="molecule type" value="Genomic_DNA"/>
</dbReference>
<keyword evidence="3" id="KW-1185">Reference proteome</keyword>
<evidence type="ECO:0000313" key="3">
    <source>
        <dbReference type="Proteomes" id="UP001143347"/>
    </source>
</evidence>
<comment type="caution">
    <text evidence="2">The sequence shown here is derived from an EMBL/GenBank/DDBJ whole genome shotgun (WGS) entry which is preliminary data.</text>
</comment>
<dbReference type="RefSeq" id="WP_006369929.1">
    <property type="nucleotide sequence ID" value="NZ_JAPKFM010000053.1"/>
</dbReference>
<dbReference type="SUPFAM" id="SSF52540">
    <property type="entry name" value="P-loop containing nucleoside triphosphate hydrolases"/>
    <property type="match status" value="1"/>
</dbReference>